<dbReference type="RefSeq" id="WP_303383761.1">
    <property type="nucleotide sequence ID" value="NZ_BAABLN010000034.1"/>
</dbReference>
<dbReference type="Proteomes" id="UP001501446">
    <property type="component" value="Unassembled WGS sequence"/>
</dbReference>
<dbReference type="InterPro" id="IPR021903">
    <property type="entry name" value="DUF3515"/>
</dbReference>
<protein>
    <recommendedName>
        <fullName evidence="3">DUF3515 family protein</fullName>
    </recommendedName>
</protein>
<accession>A0ABP8XDK7</accession>
<sequence>MFFSRARTQDGSHGLHNSTRRAALATMTLGTLLLTGCGSPVTVEGAPHNTDPACASAMLAMPETMGDLDQRATTSQGTTAYGDPSGVIVRCGVEPPAPTTDPCTNVNGVDWLISEVEGQENQWRAVSYGRSPAVELLFDTARVPSSTAIVEAGSAVAQIPQENTCLSVSDTLDLQNTP</sequence>
<evidence type="ECO:0000313" key="1">
    <source>
        <dbReference type="EMBL" id="GAA4703509.1"/>
    </source>
</evidence>
<name>A0ABP8XDK7_9MICC</name>
<keyword evidence="2" id="KW-1185">Reference proteome</keyword>
<organism evidence="1 2">
    <name type="scientific">Kocuria gwangalliensis</name>
    <dbReference type="NCBI Taxonomy" id="501592"/>
    <lineage>
        <taxon>Bacteria</taxon>
        <taxon>Bacillati</taxon>
        <taxon>Actinomycetota</taxon>
        <taxon>Actinomycetes</taxon>
        <taxon>Micrococcales</taxon>
        <taxon>Micrococcaceae</taxon>
        <taxon>Kocuria</taxon>
    </lineage>
</organism>
<comment type="caution">
    <text evidence="1">The sequence shown here is derived from an EMBL/GenBank/DDBJ whole genome shotgun (WGS) entry which is preliminary data.</text>
</comment>
<dbReference type="EMBL" id="BAABLN010000034">
    <property type="protein sequence ID" value="GAA4703509.1"/>
    <property type="molecule type" value="Genomic_DNA"/>
</dbReference>
<proteinExistence type="predicted"/>
<gene>
    <name evidence="1" type="ORF">GCM10025781_22860</name>
</gene>
<evidence type="ECO:0000313" key="2">
    <source>
        <dbReference type="Proteomes" id="UP001501446"/>
    </source>
</evidence>
<dbReference type="Pfam" id="PF12028">
    <property type="entry name" value="DUF3515"/>
    <property type="match status" value="1"/>
</dbReference>
<reference evidence="2" key="1">
    <citation type="journal article" date="2019" name="Int. J. Syst. Evol. Microbiol.">
        <title>The Global Catalogue of Microorganisms (GCM) 10K type strain sequencing project: providing services to taxonomists for standard genome sequencing and annotation.</title>
        <authorList>
            <consortium name="The Broad Institute Genomics Platform"/>
            <consortium name="The Broad Institute Genome Sequencing Center for Infectious Disease"/>
            <person name="Wu L."/>
            <person name="Ma J."/>
        </authorList>
    </citation>
    <scope>NUCLEOTIDE SEQUENCE [LARGE SCALE GENOMIC DNA]</scope>
    <source>
        <strain evidence="2">JCM 18958</strain>
    </source>
</reference>
<evidence type="ECO:0008006" key="3">
    <source>
        <dbReference type="Google" id="ProtNLM"/>
    </source>
</evidence>